<dbReference type="PANTHER" id="PTHR33795:SF1">
    <property type="entry name" value="INSERTION ELEMENT IS150 PROTEIN INSJ"/>
    <property type="match status" value="1"/>
</dbReference>
<evidence type="ECO:0000313" key="4">
    <source>
        <dbReference type="EMBL" id="STZ04812.1"/>
    </source>
</evidence>
<organism evidence="3 5">
    <name type="scientific">Faucicola osloensis</name>
    <name type="common">Moraxella osloensis</name>
    <dbReference type="NCBI Taxonomy" id="34062"/>
    <lineage>
        <taxon>Bacteria</taxon>
        <taxon>Pseudomonadati</taxon>
        <taxon>Pseudomonadota</taxon>
        <taxon>Gammaproteobacteria</taxon>
        <taxon>Moraxellales</taxon>
        <taxon>Moraxellaceae</taxon>
        <taxon>Faucicola</taxon>
    </lineage>
</organism>
<keyword evidence="5" id="KW-1185">Reference proteome</keyword>
<dbReference type="Gene3D" id="1.10.10.10">
    <property type="entry name" value="Winged helix-like DNA-binding domain superfamily/Winged helix DNA-binding domain"/>
    <property type="match status" value="2"/>
</dbReference>
<evidence type="ECO:0000313" key="3">
    <source>
        <dbReference type="EMBL" id="STZ04798.1"/>
    </source>
</evidence>
<dbReference type="EMBL" id="UGPY01000002">
    <property type="protein sequence ID" value="STZ04798.1"/>
    <property type="molecule type" value="Genomic_DNA"/>
</dbReference>
<dbReference type="AlphaFoldDB" id="A0A120KRB5"/>
<accession>A0A120KRB5</accession>
<dbReference type="PANTHER" id="PTHR33795">
    <property type="entry name" value="INSERTION ELEMENT IS150 PROTEIN INSJ"/>
    <property type="match status" value="1"/>
</dbReference>
<proteinExistence type="inferred from homology"/>
<dbReference type="KEGG" id="mos:AXE82_11175"/>
<dbReference type="GO" id="GO:0043565">
    <property type="term" value="F:sequence-specific DNA binding"/>
    <property type="evidence" value="ECO:0007669"/>
    <property type="project" value="InterPro"/>
</dbReference>
<dbReference type="InterPro" id="IPR052057">
    <property type="entry name" value="IS150/IS1296_orfA-like"/>
</dbReference>
<dbReference type="InterPro" id="IPR036388">
    <property type="entry name" value="WH-like_DNA-bd_sf"/>
</dbReference>
<dbReference type="SUPFAM" id="SSF48295">
    <property type="entry name" value="TrpR-like"/>
    <property type="match status" value="2"/>
</dbReference>
<feature type="domain" description="Insertion element IS150 protein InsJ-like helix-turn-helix" evidence="2">
    <location>
        <begin position="65"/>
        <end position="116"/>
    </location>
</feature>
<dbReference type="KEGG" id="mos:AXE82_10870"/>
<dbReference type="Proteomes" id="UP000255230">
    <property type="component" value="Unassembled WGS sequence"/>
</dbReference>
<dbReference type="GeneID" id="98906452"/>
<protein>
    <submittedName>
        <fullName evidence="3">Transposase and inactivated derivatives</fullName>
    </submittedName>
</protein>
<feature type="domain" description="Insertion element IS150 protein InsJ-like helix-turn-helix" evidence="2">
    <location>
        <begin position="9"/>
        <end position="54"/>
    </location>
</feature>
<name>A0A120KRB5_FAUOS</name>
<dbReference type="EMBL" id="UGPY01000002">
    <property type="protein sequence ID" value="STZ04812.1"/>
    <property type="molecule type" value="Genomic_DNA"/>
</dbReference>
<gene>
    <name evidence="3" type="ORF">NCTC10465_02252</name>
    <name evidence="4" type="ORF">NCTC10465_02266</name>
</gene>
<dbReference type="InterPro" id="IPR055247">
    <property type="entry name" value="InsJ-like_HTH"/>
</dbReference>
<reference evidence="3 5" key="1">
    <citation type="submission" date="2018-06" db="EMBL/GenBank/DDBJ databases">
        <authorList>
            <consortium name="Pathogen Informatics"/>
            <person name="Doyle S."/>
        </authorList>
    </citation>
    <scope>NUCLEOTIDE SEQUENCE [LARGE SCALE GENOMIC DNA]</scope>
    <source>
        <strain evidence="3 5">NCTC10465</strain>
    </source>
</reference>
<comment type="similarity">
    <text evidence="1">Belongs to the IS150/IS1296 orfA family.</text>
</comment>
<evidence type="ECO:0000256" key="1">
    <source>
        <dbReference type="ARBA" id="ARBA00038232"/>
    </source>
</evidence>
<evidence type="ECO:0000313" key="5">
    <source>
        <dbReference type="Proteomes" id="UP000255230"/>
    </source>
</evidence>
<dbReference type="InterPro" id="IPR010921">
    <property type="entry name" value="Trp_repressor/repl_initiator"/>
</dbReference>
<dbReference type="Pfam" id="PF13518">
    <property type="entry name" value="HTH_28"/>
    <property type="match status" value="2"/>
</dbReference>
<dbReference type="RefSeq" id="WP_062334990.1">
    <property type="nucleotide sequence ID" value="NZ_CBCRZU010000045.1"/>
</dbReference>
<evidence type="ECO:0000259" key="2">
    <source>
        <dbReference type="Pfam" id="PF13518"/>
    </source>
</evidence>
<sequence>MKTKYSAEFRLEVVQYQLKGHSKVEAARKFGINPSSAERWLVLYGQNGKDSLDNVTRYAEFDLDFKLKVVLSVINDGLSLREAEKTYNLRTKAVITNWLHQYKKDGINGLQPKKGKHRLLKQPKQIEPEQAKIDKSKTQDELLEEIAYLRAEVALLKKRRALRLESEAGAQKHLLKSSRN</sequence>